<dbReference type="InterPro" id="IPR002938">
    <property type="entry name" value="FAD-bd"/>
</dbReference>
<evidence type="ECO:0000256" key="3">
    <source>
        <dbReference type="ARBA" id="ARBA00023002"/>
    </source>
</evidence>
<comment type="domain">
    <text evidence="5">Consists of an N-terminal FAD-binding domain with a Rossman fold and a C-terminal substrate-binding domain.</text>
</comment>
<evidence type="ECO:0000313" key="10">
    <source>
        <dbReference type="Proteomes" id="UP000613840"/>
    </source>
</evidence>
<dbReference type="PRINTS" id="PR00420">
    <property type="entry name" value="RNGMNOXGNASE"/>
</dbReference>
<feature type="domain" description="FAD-binding" evidence="7">
    <location>
        <begin position="6"/>
        <end position="324"/>
    </location>
</feature>
<keyword evidence="10" id="KW-1185">Reference proteome</keyword>
<dbReference type="GO" id="GO:0004497">
    <property type="term" value="F:monooxygenase activity"/>
    <property type="evidence" value="ECO:0007669"/>
    <property type="project" value="UniProtKB-UniRule"/>
</dbReference>
<reference evidence="9" key="1">
    <citation type="journal article" date="2014" name="Int. J. Syst. Evol. Microbiol.">
        <title>Complete genome sequence of Corynebacterium casei LMG S-19264T (=DSM 44701T), isolated from a smear-ripened cheese.</title>
        <authorList>
            <consortium name="US DOE Joint Genome Institute (JGI-PGF)"/>
            <person name="Walter F."/>
            <person name="Albersmeier A."/>
            <person name="Kalinowski J."/>
            <person name="Ruckert C."/>
        </authorList>
    </citation>
    <scope>NUCLEOTIDE SEQUENCE</scope>
    <source>
        <strain evidence="9">CGMCC 4.7306</strain>
    </source>
</reference>
<feature type="binding site" evidence="5">
    <location>
        <position position="40"/>
    </location>
    <ligand>
        <name>NADPH</name>
        <dbReference type="ChEBI" id="CHEBI:57783"/>
    </ligand>
</feature>
<gene>
    <name evidence="9" type="ORF">GCM10011575_18720</name>
</gene>
<evidence type="ECO:0000313" key="9">
    <source>
        <dbReference type="EMBL" id="GGL60458.1"/>
    </source>
</evidence>
<keyword evidence="2 5" id="KW-0274">FAD</keyword>
<evidence type="ECO:0000256" key="4">
    <source>
        <dbReference type="ARBA" id="ARBA00023033"/>
    </source>
</evidence>
<dbReference type="InterPro" id="IPR036188">
    <property type="entry name" value="FAD/NAD-bd_sf"/>
</dbReference>
<dbReference type="RefSeq" id="WP_229669889.1">
    <property type="nucleotide sequence ID" value="NZ_BMMZ01000004.1"/>
</dbReference>
<evidence type="ECO:0000259" key="8">
    <source>
        <dbReference type="Pfam" id="PF13472"/>
    </source>
</evidence>
<dbReference type="InterPro" id="IPR013830">
    <property type="entry name" value="SGNH_hydro"/>
</dbReference>
<keyword evidence="5" id="KW-0547">Nucleotide-binding</keyword>
<keyword evidence="5" id="KW-0963">Cytoplasm</keyword>
<evidence type="ECO:0000256" key="6">
    <source>
        <dbReference type="SAM" id="MobiDB-lite"/>
    </source>
</evidence>
<keyword evidence="5" id="KW-0521">NADP</keyword>
<keyword evidence="1 5" id="KW-0285">Flavoprotein</keyword>
<dbReference type="InterPro" id="IPR036514">
    <property type="entry name" value="SGNH_hydro_sf"/>
</dbReference>
<protein>
    <recommendedName>
        <fullName evidence="5">Flavin-dependent monooxygenase</fullName>
    </recommendedName>
    <alternativeName>
        <fullName evidence="5">TetX monooxygenase</fullName>
        <shortName evidence="5">TetX</shortName>
        <ecNumber evidence="5">1.14.13.-</ecNumber>
    </alternativeName>
</protein>
<feature type="region of interest" description="Disordered" evidence="6">
    <location>
        <begin position="514"/>
        <end position="549"/>
    </location>
</feature>
<dbReference type="Gene3D" id="3.40.50.1110">
    <property type="entry name" value="SGNH hydrolase"/>
    <property type="match status" value="1"/>
</dbReference>
<feature type="binding site" evidence="5">
    <location>
        <position position="295"/>
    </location>
    <ligand>
        <name>FAD</name>
        <dbReference type="ChEBI" id="CHEBI:57692"/>
    </ligand>
</feature>
<name>A0A917S788_9ACTN</name>
<keyword evidence="4 5" id="KW-0503">Monooxygenase</keyword>
<feature type="binding site" evidence="5">
    <location>
        <position position="103"/>
    </location>
    <ligand>
        <name>FAD</name>
        <dbReference type="ChEBI" id="CHEBI:57692"/>
    </ligand>
</feature>
<dbReference type="PANTHER" id="PTHR46972:SF1">
    <property type="entry name" value="FAD DEPENDENT OXIDOREDUCTASE DOMAIN-CONTAINING PROTEIN"/>
    <property type="match status" value="1"/>
</dbReference>
<dbReference type="GO" id="GO:0071949">
    <property type="term" value="F:FAD binding"/>
    <property type="evidence" value="ECO:0007669"/>
    <property type="project" value="InterPro"/>
</dbReference>
<accession>A0A917S788</accession>
<sequence length="772" mass="81787">MARPMTIIGAGLGGLTLARVLHLHGIPATVYEADASAGARTQGGQLDIHEHTGQRALEAAGLTAEFRAIIHAGAEATRVLDPRGVLLFDEPDDGTGGRPEALRGDLRRLLLESLPEGTVQWGRKLTGVAALGDGRHGLSFADGSTVTAEMLVGADGAWSKVRPVLSSANPVYSDMTFVETYLYDVDERHPATAAAVGAGVMYALRPGRGITAHREASGVIHTYVELARSEEWFAGIDFGDAAAATARIAAEFEGWAPELLALITDGERPPVARMIHALPDDHRWSRVPGVTLIGDAAHLMPPSGEGANLAMLDGAELALALAAHPDDQEAALAGFEETMFARSRDEATEAQVIQELCLGERAPYAFIGFIGGHGLDWVPAWGQAVSDYRGEDDEPDFDDITVRMSVPAGVGGSQIRVELSNRFADGPVRIGHAAIGVGSRFVGATFNGQPSVEIPVGASRWTDPIELNVAKGDDILVDVYLPGPTPYATAAGFRFDRSLPGDFVESLPFPLEGSAPAAVDESREFPAPNTGTAPDADAEPDGTGWSLPAGGPFLRTVEVAGTEPKAVVVAFGGSSTAMGWPQYTADLLPEDAAIAVVNRGISGNRVRLDAPPQTPSWGQAGLTRFDDDVLGTAGATHLVIAYNSNDWGLPGRVTAIEEMPTLAQLVAGYQELIDRAEAAGITVVLATITPLAPELRVDAHREELRQDLNTWIRTSGHEYVDFDAAIRSDADPSRLEPRYAAPDHTHPSIDGSKRLARAMVDTLDRLQLLPVR</sequence>
<evidence type="ECO:0000259" key="7">
    <source>
        <dbReference type="Pfam" id="PF01494"/>
    </source>
</evidence>
<comment type="catalytic activity">
    <reaction evidence="5">
        <text>a tetracycline + NADPH + O2 + H(+) = an 11a-hydroxytetracycline + NADP(+) + H2O</text>
        <dbReference type="Rhea" id="RHEA:61444"/>
        <dbReference type="ChEBI" id="CHEBI:15377"/>
        <dbReference type="ChEBI" id="CHEBI:15378"/>
        <dbReference type="ChEBI" id="CHEBI:15379"/>
        <dbReference type="ChEBI" id="CHEBI:57783"/>
        <dbReference type="ChEBI" id="CHEBI:58349"/>
        <dbReference type="ChEBI" id="CHEBI:144644"/>
        <dbReference type="ChEBI" id="CHEBI:144645"/>
    </reaction>
</comment>
<comment type="caution">
    <text evidence="9">The sequence shown here is derived from an EMBL/GenBank/DDBJ whole genome shotgun (WGS) entry which is preliminary data.</text>
</comment>
<dbReference type="PANTHER" id="PTHR46972">
    <property type="entry name" value="MONOOXYGENASE ASQM-RELATED"/>
    <property type="match status" value="1"/>
</dbReference>
<dbReference type="AlphaFoldDB" id="A0A917S788"/>
<feature type="domain" description="SGNH hydrolase-type esterase" evidence="8">
    <location>
        <begin position="571"/>
        <end position="753"/>
    </location>
</feature>
<comment type="function">
    <text evidence="5">An FAD-requiring monooxygenase active on some tetracycline antibiotic derivatives, which leads to their inactivation. Hydroxylates carbon 11a of tetracycline and some analogs.</text>
</comment>
<dbReference type="Pfam" id="PF01494">
    <property type="entry name" value="FAD_binding_3"/>
    <property type="match status" value="1"/>
</dbReference>
<dbReference type="Gene3D" id="3.50.50.60">
    <property type="entry name" value="FAD/NAD(P)-binding domain"/>
    <property type="match status" value="1"/>
</dbReference>
<evidence type="ECO:0000256" key="2">
    <source>
        <dbReference type="ARBA" id="ARBA00022827"/>
    </source>
</evidence>
<dbReference type="HAMAP" id="MF_00845">
    <property type="entry name" value="TetX_monooxygenase"/>
    <property type="match status" value="1"/>
</dbReference>
<dbReference type="GO" id="GO:0005737">
    <property type="term" value="C:cytoplasm"/>
    <property type="evidence" value="ECO:0007669"/>
    <property type="project" value="UniProtKB-SubCell"/>
</dbReference>
<feature type="binding site" evidence="5">
    <location>
        <position position="47"/>
    </location>
    <ligand>
        <name>FAD</name>
        <dbReference type="ChEBI" id="CHEBI:57692"/>
    </ligand>
</feature>
<dbReference type="EC" id="1.14.13.-" evidence="5"/>
<dbReference type="InterPro" id="IPR043683">
    <property type="entry name" value="TetX_monooxygenase"/>
</dbReference>
<dbReference type="SUPFAM" id="SSF52266">
    <property type="entry name" value="SGNH hydrolase"/>
    <property type="match status" value="1"/>
</dbReference>
<comment type="subcellular location">
    <subcellularLocation>
        <location evidence="5">Cytoplasm</location>
    </subcellularLocation>
</comment>
<comment type="similarity">
    <text evidence="5">Belongs to the aromatic-ring hydroxylase family. TetX subfamily.</text>
</comment>
<evidence type="ECO:0000256" key="5">
    <source>
        <dbReference type="HAMAP-Rule" id="MF_00845"/>
    </source>
</evidence>
<dbReference type="Pfam" id="PF13472">
    <property type="entry name" value="Lipase_GDSL_2"/>
    <property type="match status" value="1"/>
</dbReference>
<keyword evidence="3 5" id="KW-0560">Oxidoreductase</keyword>
<proteinExistence type="inferred from homology"/>
<dbReference type="EMBL" id="BMMZ01000004">
    <property type="protein sequence ID" value="GGL60458.1"/>
    <property type="molecule type" value="Genomic_DNA"/>
</dbReference>
<comment type="cofactor">
    <cofactor evidence="5">
        <name>FAD</name>
        <dbReference type="ChEBI" id="CHEBI:57692"/>
    </cofactor>
</comment>
<comment type="subunit">
    <text evidence="5">Monomer.</text>
</comment>
<dbReference type="GO" id="GO:0046677">
    <property type="term" value="P:response to antibiotic"/>
    <property type="evidence" value="ECO:0007669"/>
    <property type="project" value="InterPro"/>
</dbReference>
<reference evidence="9" key="2">
    <citation type="submission" date="2020-09" db="EMBL/GenBank/DDBJ databases">
        <authorList>
            <person name="Sun Q."/>
            <person name="Zhou Y."/>
        </authorList>
    </citation>
    <scope>NUCLEOTIDE SEQUENCE</scope>
    <source>
        <strain evidence="9">CGMCC 4.7306</strain>
    </source>
</reference>
<dbReference type="Proteomes" id="UP000613840">
    <property type="component" value="Unassembled WGS sequence"/>
</dbReference>
<dbReference type="SUPFAM" id="SSF51905">
    <property type="entry name" value="FAD/NAD(P)-binding domain"/>
    <property type="match status" value="1"/>
</dbReference>
<organism evidence="9 10">
    <name type="scientific">Microlunatus endophyticus</name>
    <dbReference type="NCBI Taxonomy" id="1716077"/>
    <lineage>
        <taxon>Bacteria</taxon>
        <taxon>Bacillati</taxon>
        <taxon>Actinomycetota</taxon>
        <taxon>Actinomycetes</taxon>
        <taxon>Propionibacteriales</taxon>
        <taxon>Propionibacteriaceae</taxon>
        <taxon>Microlunatus</taxon>
    </lineage>
</organism>
<evidence type="ECO:0000256" key="1">
    <source>
        <dbReference type="ARBA" id="ARBA00022630"/>
    </source>
</evidence>